<keyword evidence="2" id="KW-1185">Reference proteome</keyword>
<gene>
    <name evidence="1" type="ORF">C7476_13424</name>
</gene>
<evidence type="ECO:0000313" key="2">
    <source>
        <dbReference type="Proteomes" id="UP000253324"/>
    </source>
</evidence>
<accession>A0A368YCC2</accession>
<name>A0A368YCC2_9HYPH</name>
<evidence type="ECO:0008006" key="3">
    <source>
        <dbReference type="Google" id="ProtNLM"/>
    </source>
</evidence>
<reference evidence="1 2" key="1">
    <citation type="submission" date="2018-07" db="EMBL/GenBank/DDBJ databases">
        <title>Genomic Encyclopedia of Type Strains, Phase III (KMG-III): the genomes of soil and plant-associated and newly described type strains.</title>
        <authorList>
            <person name="Whitman W."/>
        </authorList>
    </citation>
    <scope>NUCLEOTIDE SEQUENCE [LARGE SCALE GENOMIC DNA]</scope>
    <source>
        <strain evidence="1 2">31-25a</strain>
    </source>
</reference>
<dbReference type="EMBL" id="QPJM01000034">
    <property type="protein sequence ID" value="RCW77901.1"/>
    <property type="molecule type" value="Genomic_DNA"/>
</dbReference>
<comment type="caution">
    <text evidence="1">The sequence shown here is derived from an EMBL/GenBank/DDBJ whole genome shotgun (WGS) entry which is preliminary data.</text>
</comment>
<protein>
    <recommendedName>
        <fullName evidence="3">DUF3990 domain-containing protein</fullName>
    </recommendedName>
</protein>
<organism evidence="1 2">
    <name type="scientific">Phyllobacterium bourgognense</name>
    <dbReference type="NCBI Taxonomy" id="314236"/>
    <lineage>
        <taxon>Bacteria</taxon>
        <taxon>Pseudomonadati</taxon>
        <taxon>Pseudomonadota</taxon>
        <taxon>Alphaproteobacteria</taxon>
        <taxon>Hyphomicrobiales</taxon>
        <taxon>Phyllobacteriaceae</taxon>
        <taxon>Phyllobacterium</taxon>
    </lineage>
</organism>
<dbReference type="Proteomes" id="UP000253324">
    <property type="component" value="Unassembled WGS sequence"/>
</dbReference>
<dbReference type="RefSeq" id="WP_147274747.1">
    <property type="nucleotide sequence ID" value="NZ_QPJM01000034.1"/>
</dbReference>
<dbReference type="OrthoDB" id="8964762at2"/>
<dbReference type="AlphaFoldDB" id="A0A368YCC2"/>
<proteinExistence type="predicted"/>
<evidence type="ECO:0000313" key="1">
    <source>
        <dbReference type="EMBL" id="RCW77901.1"/>
    </source>
</evidence>
<sequence length="157" mass="18114">MSPITLTLCHGTDSEFQGFNVNECNECGAFGRGFYFSNDFELERVYSDGLDPVVAKVTLQNPYILNVNLPHDEYLAASRIFRPVRHARERIIGLGYDGVLLRQDSYVEAVAFYPRQIDSYGRRPDFPIPDERKLQNILPFFQLWGIQIGFGRRHHNT</sequence>